<proteinExistence type="inferred from homology"/>
<dbReference type="InterPro" id="IPR013783">
    <property type="entry name" value="Ig-like_fold"/>
</dbReference>
<dbReference type="PROSITE" id="PS01353">
    <property type="entry name" value="HEMATOPO_REC_L_F2"/>
    <property type="match status" value="1"/>
</dbReference>
<dbReference type="OMA" id="CLEWSAK"/>
<comment type="similarity">
    <text evidence="2">Belongs to the type I cytokine receptor family. Type 2 subfamily.</text>
</comment>
<evidence type="ECO:0008006" key="14">
    <source>
        <dbReference type="Google" id="ProtNLM"/>
    </source>
</evidence>
<feature type="signal peptide" evidence="11">
    <location>
        <begin position="1"/>
        <end position="23"/>
    </location>
</feature>
<keyword evidence="13" id="KW-1185">Reference proteome</keyword>
<evidence type="ECO:0000256" key="4">
    <source>
        <dbReference type="ARBA" id="ARBA00022729"/>
    </source>
</evidence>
<dbReference type="OrthoDB" id="6381660at2759"/>
<dbReference type="AlphaFoldDB" id="B4MAQ7"/>
<accession>B4MAQ7</accession>
<reference evidence="12 13" key="1">
    <citation type="journal article" date="2007" name="Nature">
        <title>Evolution of genes and genomes on the Drosophila phylogeny.</title>
        <authorList>
            <consortium name="Drosophila 12 Genomes Consortium"/>
            <person name="Clark A.G."/>
            <person name="Eisen M.B."/>
            <person name="Smith D.R."/>
            <person name="Bergman C.M."/>
            <person name="Oliver B."/>
            <person name="Markow T.A."/>
            <person name="Kaufman T.C."/>
            <person name="Kellis M."/>
            <person name="Gelbart W."/>
            <person name="Iyer V.N."/>
            <person name="Pollard D.A."/>
            <person name="Sackton T.B."/>
            <person name="Larracuente A.M."/>
            <person name="Singh N.D."/>
            <person name="Abad J.P."/>
            <person name="Abt D.N."/>
            <person name="Adryan B."/>
            <person name="Aguade M."/>
            <person name="Akashi H."/>
            <person name="Anderson W.W."/>
            <person name="Aquadro C.F."/>
            <person name="Ardell D.H."/>
            <person name="Arguello R."/>
            <person name="Artieri C.G."/>
            <person name="Barbash D.A."/>
            <person name="Barker D."/>
            <person name="Barsanti P."/>
            <person name="Batterham P."/>
            <person name="Batzoglou S."/>
            <person name="Begun D."/>
            <person name="Bhutkar A."/>
            <person name="Blanco E."/>
            <person name="Bosak S.A."/>
            <person name="Bradley R.K."/>
            <person name="Brand A.D."/>
            <person name="Brent M.R."/>
            <person name="Brooks A.N."/>
            <person name="Brown R.H."/>
            <person name="Butlin R.K."/>
            <person name="Caggese C."/>
            <person name="Calvi B.R."/>
            <person name="Bernardo de Carvalho A."/>
            <person name="Caspi A."/>
            <person name="Castrezana S."/>
            <person name="Celniker S.E."/>
            <person name="Chang J.L."/>
            <person name="Chapple C."/>
            <person name="Chatterji S."/>
            <person name="Chinwalla A."/>
            <person name="Civetta A."/>
            <person name="Clifton S.W."/>
            <person name="Comeron J.M."/>
            <person name="Costello J.C."/>
            <person name="Coyne J.A."/>
            <person name="Daub J."/>
            <person name="David R.G."/>
            <person name="Delcher A.L."/>
            <person name="Delehaunty K."/>
            <person name="Do C.B."/>
            <person name="Ebling H."/>
            <person name="Edwards K."/>
            <person name="Eickbush T."/>
            <person name="Evans J.D."/>
            <person name="Filipski A."/>
            <person name="Findeiss S."/>
            <person name="Freyhult E."/>
            <person name="Fulton L."/>
            <person name="Fulton R."/>
            <person name="Garcia A.C."/>
            <person name="Gardiner A."/>
            <person name="Garfield D.A."/>
            <person name="Garvin B.E."/>
            <person name="Gibson G."/>
            <person name="Gilbert D."/>
            <person name="Gnerre S."/>
            <person name="Godfrey J."/>
            <person name="Good R."/>
            <person name="Gotea V."/>
            <person name="Gravely B."/>
            <person name="Greenberg A.J."/>
            <person name="Griffiths-Jones S."/>
            <person name="Gross S."/>
            <person name="Guigo R."/>
            <person name="Gustafson E.A."/>
            <person name="Haerty W."/>
            <person name="Hahn M.W."/>
            <person name="Halligan D.L."/>
            <person name="Halpern A.L."/>
            <person name="Halter G.M."/>
            <person name="Han M.V."/>
            <person name="Heger A."/>
            <person name="Hillier L."/>
            <person name="Hinrichs A.S."/>
            <person name="Holmes I."/>
            <person name="Hoskins R.A."/>
            <person name="Hubisz M.J."/>
            <person name="Hultmark D."/>
            <person name="Huntley M.A."/>
            <person name="Jaffe D.B."/>
            <person name="Jagadeeshan S."/>
            <person name="Jeck W.R."/>
            <person name="Johnson J."/>
            <person name="Jones C.D."/>
            <person name="Jordan W.C."/>
            <person name="Karpen G.H."/>
            <person name="Kataoka E."/>
            <person name="Keightley P.D."/>
            <person name="Kheradpour P."/>
            <person name="Kirkness E.F."/>
            <person name="Koerich L.B."/>
            <person name="Kristiansen K."/>
            <person name="Kudrna D."/>
            <person name="Kulathinal R.J."/>
            <person name="Kumar S."/>
            <person name="Kwok R."/>
            <person name="Lander E."/>
            <person name="Langley C.H."/>
            <person name="Lapoint R."/>
            <person name="Lazzaro B.P."/>
            <person name="Lee S.J."/>
            <person name="Levesque L."/>
            <person name="Li R."/>
            <person name="Lin C.F."/>
            <person name="Lin M.F."/>
            <person name="Lindblad-Toh K."/>
            <person name="Llopart A."/>
            <person name="Long M."/>
            <person name="Low L."/>
            <person name="Lozovsky E."/>
            <person name="Lu J."/>
            <person name="Luo M."/>
            <person name="Machado C.A."/>
            <person name="Makalowski W."/>
            <person name="Marzo M."/>
            <person name="Matsuda M."/>
            <person name="Matzkin L."/>
            <person name="McAllister B."/>
            <person name="McBride C.S."/>
            <person name="McKernan B."/>
            <person name="McKernan K."/>
            <person name="Mendez-Lago M."/>
            <person name="Minx P."/>
            <person name="Mollenhauer M.U."/>
            <person name="Montooth K."/>
            <person name="Mount S.M."/>
            <person name="Mu X."/>
            <person name="Myers E."/>
            <person name="Negre B."/>
            <person name="Newfeld S."/>
            <person name="Nielsen R."/>
            <person name="Noor M.A."/>
            <person name="O'Grady P."/>
            <person name="Pachter L."/>
            <person name="Papaceit M."/>
            <person name="Parisi M.J."/>
            <person name="Parisi M."/>
            <person name="Parts L."/>
            <person name="Pedersen J.S."/>
            <person name="Pesole G."/>
            <person name="Phillippy A.M."/>
            <person name="Ponting C.P."/>
            <person name="Pop M."/>
            <person name="Porcelli D."/>
            <person name="Powell J.R."/>
            <person name="Prohaska S."/>
            <person name="Pruitt K."/>
            <person name="Puig M."/>
            <person name="Quesneville H."/>
            <person name="Ram K.R."/>
            <person name="Rand D."/>
            <person name="Rasmussen M.D."/>
            <person name="Reed L.K."/>
            <person name="Reenan R."/>
            <person name="Reily A."/>
            <person name="Remington K.A."/>
            <person name="Rieger T.T."/>
            <person name="Ritchie M.G."/>
            <person name="Robin C."/>
            <person name="Rogers Y.H."/>
            <person name="Rohde C."/>
            <person name="Rozas J."/>
            <person name="Rubenfield M.J."/>
            <person name="Ruiz A."/>
            <person name="Russo S."/>
            <person name="Salzberg S.L."/>
            <person name="Sanchez-Gracia A."/>
            <person name="Saranga D.J."/>
            <person name="Sato H."/>
            <person name="Schaeffer S.W."/>
            <person name="Schatz M.C."/>
            <person name="Schlenke T."/>
            <person name="Schwartz R."/>
            <person name="Segarra C."/>
            <person name="Singh R.S."/>
            <person name="Sirot L."/>
            <person name="Sirota M."/>
            <person name="Sisneros N.B."/>
            <person name="Smith C.D."/>
            <person name="Smith T.F."/>
            <person name="Spieth J."/>
            <person name="Stage D.E."/>
            <person name="Stark A."/>
            <person name="Stephan W."/>
            <person name="Strausberg R.L."/>
            <person name="Strempel S."/>
            <person name="Sturgill D."/>
            <person name="Sutton G."/>
            <person name="Sutton G.G."/>
            <person name="Tao W."/>
            <person name="Teichmann S."/>
            <person name="Tobari Y.N."/>
            <person name="Tomimura Y."/>
            <person name="Tsolas J.M."/>
            <person name="Valente V.L."/>
            <person name="Venter E."/>
            <person name="Venter J.C."/>
            <person name="Vicario S."/>
            <person name="Vieira F.G."/>
            <person name="Vilella A.J."/>
            <person name="Villasante A."/>
            <person name="Walenz B."/>
            <person name="Wang J."/>
            <person name="Wasserman M."/>
            <person name="Watts T."/>
            <person name="Wilson D."/>
            <person name="Wilson R.K."/>
            <person name="Wing R.A."/>
            <person name="Wolfner M.F."/>
            <person name="Wong A."/>
            <person name="Wong G.K."/>
            <person name="Wu C.I."/>
            <person name="Wu G."/>
            <person name="Yamamoto D."/>
            <person name="Yang H.P."/>
            <person name="Yang S.P."/>
            <person name="Yorke J.A."/>
            <person name="Yoshida K."/>
            <person name="Zdobnov E."/>
            <person name="Zhang P."/>
            <person name="Zhang Y."/>
            <person name="Zimin A.V."/>
            <person name="Baldwin J."/>
            <person name="Abdouelleil A."/>
            <person name="Abdulkadir J."/>
            <person name="Abebe A."/>
            <person name="Abera B."/>
            <person name="Abreu J."/>
            <person name="Acer S.C."/>
            <person name="Aftuck L."/>
            <person name="Alexander A."/>
            <person name="An P."/>
            <person name="Anderson E."/>
            <person name="Anderson S."/>
            <person name="Arachi H."/>
            <person name="Azer M."/>
            <person name="Bachantsang P."/>
            <person name="Barry A."/>
            <person name="Bayul T."/>
            <person name="Berlin A."/>
            <person name="Bessette D."/>
            <person name="Bloom T."/>
            <person name="Blye J."/>
            <person name="Boguslavskiy L."/>
            <person name="Bonnet C."/>
            <person name="Boukhgalter B."/>
            <person name="Bourzgui I."/>
            <person name="Brown A."/>
            <person name="Cahill P."/>
            <person name="Channer S."/>
            <person name="Cheshatsang Y."/>
            <person name="Chuda L."/>
            <person name="Citroen M."/>
            <person name="Collymore A."/>
            <person name="Cooke P."/>
            <person name="Costello M."/>
            <person name="D'Aco K."/>
            <person name="Daza R."/>
            <person name="De Haan G."/>
            <person name="DeGray S."/>
            <person name="DeMaso C."/>
            <person name="Dhargay N."/>
            <person name="Dooley K."/>
            <person name="Dooley E."/>
            <person name="Doricent M."/>
            <person name="Dorje P."/>
            <person name="Dorjee K."/>
            <person name="Dupes A."/>
            <person name="Elong R."/>
            <person name="Falk J."/>
            <person name="Farina A."/>
            <person name="Faro S."/>
            <person name="Ferguson D."/>
            <person name="Fisher S."/>
            <person name="Foley C.D."/>
            <person name="Franke A."/>
            <person name="Friedrich D."/>
            <person name="Gadbois L."/>
            <person name="Gearin G."/>
            <person name="Gearin C.R."/>
            <person name="Giannoukos G."/>
            <person name="Goode T."/>
            <person name="Graham J."/>
            <person name="Grandbois E."/>
            <person name="Grewal S."/>
            <person name="Gyaltsen K."/>
            <person name="Hafez N."/>
            <person name="Hagos B."/>
            <person name="Hall J."/>
            <person name="Henson C."/>
            <person name="Hollinger A."/>
            <person name="Honan T."/>
            <person name="Huard M.D."/>
            <person name="Hughes L."/>
            <person name="Hurhula B."/>
            <person name="Husby M.E."/>
            <person name="Kamat A."/>
            <person name="Kanga B."/>
            <person name="Kashin S."/>
            <person name="Khazanovich D."/>
            <person name="Kisner P."/>
            <person name="Lance K."/>
            <person name="Lara M."/>
            <person name="Lee W."/>
            <person name="Lennon N."/>
            <person name="Letendre F."/>
            <person name="LeVine R."/>
            <person name="Lipovsky A."/>
            <person name="Liu X."/>
            <person name="Liu J."/>
            <person name="Liu S."/>
            <person name="Lokyitsang T."/>
            <person name="Lokyitsang Y."/>
            <person name="Lubonja R."/>
            <person name="Lui A."/>
            <person name="MacDonald P."/>
            <person name="Magnisalis V."/>
            <person name="Maru K."/>
            <person name="Matthews C."/>
            <person name="McCusker W."/>
            <person name="McDonough S."/>
            <person name="Mehta T."/>
            <person name="Meldrim J."/>
            <person name="Meneus L."/>
            <person name="Mihai O."/>
            <person name="Mihalev A."/>
            <person name="Mihova T."/>
            <person name="Mittelman R."/>
            <person name="Mlenga V."/>
            <person name="Montmayeur A."/>
            <person name="Mulrain L."/>
            <person name="Navidi A."/>
            <person name="Naylor J."/>
            <person name="Negash T."/>
            <person name="Nguyen T."/>
            <person name="Nguyen N."/>
            <person name="Nicol R."/>
            <person name="Norbu C."/>
            <person name="Norbu N."/>
            <person name="Novod N."/>
            <person name="O'Neill B."/>
            <person name="Osman S."/>
            <person name="Markiewicz E."/>
            <person name="Oyono O.L."/>
            <person name="Patti C."/>
            <person name="Phunkhang P."/>
            <person name="Pierre F."/>
            <person name="Priest M."/>
            <person name="Raghuraman S."/>
            <person name="Rege F."/>
            <person name="Reyes R."/>
            <person name="Rise C."/>
            <person name="Rogov P."/>
            <person name="Ross K."/>
            <person name="Ryan E."/>
            <person name="Settipalli S."/>
            <person name="Shea T."/>
            <person name="Sherpa N."/>
            <person name="Shi L."/>
            <person name="Shih D."/>
            <person name="Sparrow T."/>
            <person name="Spaulding J."/>
            <person name="Stalker J."/>
            <person name="Stange-Thomann N."/>
            <person name="Stavropoulos S."/>
            <person name="Stone C."/>
            <person name="Strader C."/>
            <person name="Tesfaye S."/>
            <person name="Thomson T."/>
            <person name="Thoulutsang Y."/>
            <person name="Thoulutsang D."/>
            <person name="Topham K."/>
            <person name="Topping I."/>
            <person name="Tsamla T."/>
            <person name="Vassiliev H."/>
            <person name="Vo A."/>
            <person name="Wangchuk T."/>
            <person name="Wangdi T."/>
            <person name="Weiand M."/>
            <person name="Wilkinson J."/>
            <person name="Wilson A."/>
            <person name="Yadav S."/>
            <person name="Young G."/>
            <person name="Yu Q."/>
            <person name="Zembek L."/>
            <person name="Zhong D."/>
            <person name="Zimmer A."/>
            <person name="Zwirko Z."/>
            <person name="Jaffe D.B."/>
            <person name="Alvarez P."/>
            <person name="Brockman W."/>
            <person name="Butler J."/>
            <person name="Chin C."/>
            <person name="Gnerre S."/>
            <person name="Grabherr M."/>
            <person name="Kleber M."/>
            <person name="Mauceli E."/>
            <person name="MacCallum I."/>
        </authorList>
    </citation>
    <scope>NUCLEOTIDE SEQUENCE [LARGE SCALE GENOMIC DNA]</scope>
    <source>
        <strain evidence="13">Tucson 15010-1051.87</strain>
    </source>
</reference>
<organism evidence="12 13">
    <name type="scientific">Drosophila virilis</name>
    <name type="common">Fruit fly</name>
    <dbReference type="NCBI Taxonomy" id="7244"/>
    <lineage>
        <taxon>Eukaryota</taxon>
        <taxon>Metazoa</taxon>
        <taxon>Ecdysozoa</taxon>
        <taxon>Arthropoda</taxon>
        <taxon>Hexapoda</taxon>
        <taxon>Insecta</taxon>
        <taxon>Pterygota</taxon>
        <taxon>Neoptera</taxon>
        <taxon>Endopterygota</taxon>
        <taxon>Diptera</taxon>
        <taxon>Brachycera</taxon>
        <taxon>Muscomorpha</taxon>
        <taxon>Ephydroidea</taxon>
        <taxon>Drosophilidae</taxon>
        <taxon>Drosophila</taxon>
    </lineage>
</organism>
<keyword evidence="10" id="KW-0325">Glycoprotein</keyword>
<evidence type="ECO:0000256" key="6">
    <source>
        <dbReference type="ARBA" id="ARBA00022989"/>
    </source>
</evidence>
<evidence type="ECO:0000256" key="7">
    <source>
        <dbReference type="ARBA" id="ARBA00023136"/>
    </source>
</evidence>
<evidence type="ECO:0000313" key="13">
    <source>
        <dbReference type="Proteomes" id="UP000008792"/>
    </source>
</evidence>
<dbReference type="InterPro" id="IPR036116">
    <property type="entry name" value="FN3_sf"/>
</dbReference>
<gene>
    <name evidence="12" type="primary">Dvir\GJ15620</name>
    <name evidence="12" type="ORF">Dvir_GJ15620</name>
</gene>
<name>B4MAQ7_DROVI</name>
<keyword evidence="4 11" id="KW-0732">Signal</keyword>
<keyword evidence="5" id="KW-0677">Repeat</keyword>
<dbReference type="Proteomes" id="UP000008792">
    <property type="component" value="Unassembled WGS sequence"/>
</dbReference>
<keyword evidence="8" id="KW-1015">Disulfide bond</keyword>
<sequence length="727" mass="82628">MLAARLRLVLVFVACLAWAQCLAKDAAHLDNVRVQVSRLDLRAGDAYNVSCSFEQLKSLQALCAGDGIDSIYMQTRRNANLSVRILNATTVYHEQVAAQPKHVGAYSYECLCHGKTLGSARFMVGVRLQVQDFGCRFHGDLAEAPLNCSFSRPPFSRQVDMTTSYWLRHRHKEIECRADGANVELMHCSIGHTDFDRFAEYYDLTLSMRDRLPLQPLQQQHFRLSRTQCIQLLPAGTNATVAQLNSTALCLAWRDSDGSNHIGYHIDWKMQLLPTELSGWRWQQPHSQQRNSIWQQTCLTHLPYPYYNYTLLLWRRYNDSDAHWSEPFEYSFRTMAALPARPPAVWPTGYHRNPQQPDELRVYWQQLDELERNGPLFDYHVHVLRASDDQHVKQAEIAIDSNMAIIRNLEPSKESYIVVIHSRNAIGLSTSNSQVRIPELVQPGKRIPRNVNRSKMLGSLSWEPPEQSGDLLGYTVYWCSTNVTDRSHCNETLAIESTELLLPNSCYYENAKLRLDSYEWGVSGNYGPHSTGSGGIYWLEWHYGTLLLSPNPLTEVDWMHNLQGIVALVVLGVFIHMIVRKFRTMSDIDVVLPVGVDSCPPQQQQPERDQDQMQLREQLLPPSKRPEQLPASGMTETSIVADCALLVELPAVLHGNFKPLDMLLTQTGYVPIQLKARTEALTAAELNSVPLKRPASPSVDFASTYIRMQPRQAPPDTSYVAPSRAFR</sequence>
<dbReference type="GO" id="GO:0004896">
    <property type="term" value="F:cytokine receptor activity"/>
    <property type="evidence" value="ECO:0007669"/>
    <property type="project" value="InterPro"/>
</dbReference>
<evidence type="ECO:0000256" key="8">
    <source>
        <dbReference type="ARBA" id="ARBA00023157"/>
    </source>
</evidence>
<comment type="subcellular location">
    <subcellularLocation>
        <location evidence="1">Membrane</location>
        <topology evidence="1">Single-pass type I membrane protein</topology>
    </subcellularLocation>
</comment>
<evidence type="ECO:0000256" key="2">
    <source>
        <dbReference type="ARBA" id="ARBA00008921"/>
    </source>
</evidence>
<keyword evidence="3" id="KW-0812">Transmembrane</keyword>
<evidence type="ECO:0000256" key="10">
    <source>
        <dbReference type="ARBA" id="ARBA00023180"/>
    </source>
</evidence>
<dbReference type="FunCoup" id="B4MAQ7">
    <property type="interactions" value="3"/>
</dbReference>
<dbReference type="EMBL" id="CH940655">
    <property type="protein sequence ID" value="EDW66316.1"/>
    <property type="molecule type" value="Genomic_DNA"/>
</dbReference>
<keyword evidence="6" id="KW-1133">Transmembrane helix</keyword>
<evidence type="ECO:0000256" key="11">
    <source>
        <dbReference type="SAM" id="SignalP"/>
    </source>
</evidence>
<evidence type="ECO:0000256" key="5">
    <source>
        <dbReference type="ARBA" id="ARBA00022737"/>
    </source>
</evidence>
<dbReference type="InParanoid" id="B4MAQ7"/>
<dbReference type="eggNOG" id="ENOG502TEUT">
    <property type="taxonomic scope" value="Eukaryota"/>
</dbReference>
<evidence type="ECO:0000256" key="9">
    <source>
        <dbReference type="ARBA" id="ARBA00023170"/>
    </source>
</evidence>
<dbReference type="CDD" id="cd00063">
    <property type="entry name" value="FN3"/>
    <property type="match status" value="2"/>
</dbReference>
<dbReference type="PhylomeDB" id="B4MAQ7"/>
<keyword evidence="7" id="KW-0472">Membrane</keyword>
<dbReference type="KEGG" id="dvi:6634819"/>
<dbReference type="InterPro" id="IPR003961">
    <property type="entry name" value="FN3_dom"/>
</dbReference>
<dbReference type="STRING" id="7244.B4MAQ7"/>
<dbReference type="HOGENOM" id="CLU_413489_0_0_1"/>
<keyword evidence="9" id="KW-0675">Receptor</keyword>
<dbReference type="SUPFAM" id="SSF49265">
    <property type="entry name" value="Fibronectin type III"/>
    <property type="match status" value="1"/>
</dbReference>
<dbReference type="InterPro" id="IPR003529">
    <property type="entry name" value="Hematopoietin_rcpt_Gp130_CS"/>
</dbReference>
<feature type="chain" id="PRO_5002817524" description="Fibronectin type-III domain-containing protein" evidence="11">
    <location>
        <begin position="24"/>
        <end position="727"/>
    </location>
</feature>
<dbReference type="Gene3D" id="2.60.40.10">
    <property type="entry name" value="Immunoglobulins"/>
    <property type="match status" value="1"/>
</dbReference>
<dbReference type="GO" id="GO:0016020">
    <property type="term" value="C:membrane"/>
    <property type="evidence" value="ECO:0007669"/>
    <property type="project" value="UniProtKB-SubCell"/>
</dbReference>
<protein>
    <recommendedName>
        <fullName evidence="14">Fibronectin type-III domain-containing protein</fullName>
    </recommendedName>
</protein>
<evidence type="ECO:0000313" key="12">
    <source>
        <dbReference type="EMBL" id="EDW66316.1"/>
    </source>
</evidence>
<evidence type="ECO:0000256" key="1">
    <source>
        <dbReference type="ARBA" id="ARBA00004479"/>
    </source>
</evidence>
<evidence type="ECO:0000256" key="3">
    <source>
        <dbReference type="ARBA" id="ARBA00022692"/>
    </source>
</evidence>